<keyword evidence="3" id="KW-1185">Reference proteome</keyword>
<reference evidence="2" key="2">
    <citation type="submission" date="2025-09" db="UniProtKB">
        <authorList>
            <consortium name="Ensembl"/>
        </authorList>
    </citation>
    <scope>IDENTIFICATION</scope>
</reference>
<feature type="region of interest" description="Disordered" evidence="1">
    <location>
        <begin position="1"/>
        <end position="46"/>
    </location>
</feature>
<name>A0A8C9PN98_SPEDA</name>
<proteinExistence type="predicted"/>
<evidence type="ECO:0000313" key="3">
    <source>
        <dbReference type="Proteomes" id="UP000694422"/>
    </source>
</evidence>
<dbReference type="AlphaFoldDB" id="A0A8C9PN98"/>
<feature type="region of interest" description="Disordered" evidence="1">
    <location>
        <begin position="81"/>
        <end position="120"/>
    </location>
</feature>
<reference evidence="2" key="1">
    <citation type="submission" date="2025-08" db="UniProtKB">
        <authorList>
            <consortium name="Ensembl"/>
        </authorList>
    </citation>
    <scope>IDENTIFICATION</scope>
</reference>
<dbReference type="Ensembl" id="ENSSDAT00000012291.1">
    <property type="protein sequence ID" value="ENSSDAP00000010841.1"/>
    <property type="gene ID" value="ENSSDAG00000009802.1"/>
</dbReference>
<accession>A0A8C9PN98</accession>
<dbReference type="Proteomes" id="UP000694422">
    <property type="component" value="Unplaced"/>
</dbReference>
<evidence type="ECO:0000256" key="1">
    <source>
        <dbReference type="SAM" id="MobiDB-lite"/>
    </source>
</evidence>
<protein>
    <submittedName>
        <fullName evidence="2">Uncharacterized protein</fullName>
    </submittedName>
</protein>
<evidence type="ECO:0000313" key="2">
    <source>
        <dbReference type="Ensembl" id="ENSSDAP00000010841.1"/>
    </source>
</evidence>
<organism evidence="2 3">
    <name type="scientific">Spermophilus dauricus</name>
    <name type="common">Daurian ground squirrel</name>
    <dbReference type="NCBI Taxonomy" id="99837"/>
    <lineage>
        <taxon>Eukaryota</taxon>
        <taxon>Metazoa</taxon>
        <taxon>Chordata</taxon>
        <taxon>Craniata</taxon>
        <taxon>Vertebrata</taxon>
        <taxon>Euteleostomi</taxon>
        <taxon>Mammalia</taxon>
        <taxon>Eutheria</taxon>
        <taxon>Euarchontoglires</taxon>
        <taxon>Glires</taxon>
        <taxon>Rodentia</taxon>
        <taxon>Sciuromorpha</taxon>
        <taxon>Sciuridae</taxon>
        <taxon>Xerinae</taxon>
        <taxon>Marmotini</taxon>
        <taxon>Spermophilus</taxon>
    </lineage>
</organism>
<feature type="compositionally biased region" description="Polar residues" evidence="1">
    <location>
        <begin position="93"/>
        <end position="103"/>
    </location>
</feature>
<sequence length="120" mass="13254">TFGWEQRIQPPTSSTPFPPSSLARPAGLRASGTASAGRKKPEPRVNSQIEWSWRSIEEATPPLPVHWTFAGSEFAGLRTHLEKKSGKLGKLPSASTEKSQGNCRNLARNKKRTEKLQIFS</sequence>